<evidence type="ECO:0000313" key="3">
    <source>
        <dbReference type="Proteomes" id="UP000030040"/>
    </source>
</evidence>
<dbReference type="KEGG" id="vg:24638727"/>
<evidence type="ECO:0000256" key="1">
    <source>
        <dbReference type="SAM" id="Phobius"/>
    </source>
</evidence>
<accession>A0A097PBD5</accession>
<evidence type="ECO:0000313" key="2">
    <source>
        <dbReference type="EMBL" id="AIU44296.1"/>
    </source>
</evidence>
<dbReference type="GeneID" id="24638727"/>
<keyword evidence="1" id="KW-0812">Transmembrane</keyword>
<dbReference type="Pfam" id="PF16225">
    <property type="entry name" value="DUF4884"/>
    <property type="match status" value="1"/>
</dbReference>
<feature type="transmembrane region" description="Helical" evidence="1">
    <location>
        <begin position="12"/>
        <end position="34"/>
    </location>
</feature>
<sequence>MSFFETLGRAIAWLFKWLIIAAICAALPTCMYFTEFSEGAQERKAQEAEQIKRDKLPRYVNDSGGCEVWAFKPNDRWLYFTKCGSARTETKNTWEECRQSGKTRTCTNQEMAIASHPKEKP</sequence>
<dbReference type="InterPro" id="IPR032618">
    <property type="entry name" value="DUF4884"/>
</dbReference>
<keyword evidence="1" id="KW-0472">Membrane</keyword>
<organism evidence="2 3">
    <name type="scientific">Delftia phage RG-2014</name>
    <dbReference type="NCBI Taxonomy" id="1563661"/>
    <lineage>
        <taxon>Viruses</taxon>
        <taxon>Duplodnaviria</taxon>
        <taxon>Heunggongvirae</taxon>
        <taxon>Uroviricota</taxon>
        <taxon>Caudoviricetes</taxon>
        <taxon>Schitoviridae</taxon>
        <taxon>Dendoorenvirus</taxon>
        <taxon>Dendoorenvirus RG2014</taxon>
    </lineage>
</organism>
<protein>
    <submittedName>
        <fullName evidence="2">Uncharacterized protein</fullName>
    </submittedName>
</protein>
<proteinExistence type="predicted"/>
<dbReference type="RefSeq" id="YP_009148405.1">
    <property type="nucleotide sequence ID" value="NC_027348.2"/>
</dbReference>
<keyword evidence="3" id="KW-1185">Reference proteome</keyword>
<dbReference type="Proteomes" id="UP000030040">
    <property type="component" value="Segment"/>
</dbReference>
<keyword evidence="1" id="KW-1133">Transmembrane helix</keyword>
<gene>
    <name evidence="2" type="ORF">RG2014_042</name>
</gene>
<name>A0A097PBD5_9CAUD</name>
<reference evidence="3" key="1">
    <citation type="submission" date="2014-10" db="EMBL/GenBank/DDBJ databases">
        <title>Draft genome sequence of lytic bacteriophage specific to a multidrug resistant bacterium Delftia tsuruhatensis ARB-1.</title>
        <authorList>
            <person name="Bhattacharjee A.S."/>
            <person name="Motlagh A.M."/>
            <person name="Goel R."/>
        </authorList>
    </citation>
    <scope>NUCLEOTIDE SEQUENCE [LARGE SCALE GENOMIC DNA]</scope>
</reference>
<dbReference type="EMBL" id="KM879221">
    <property type="protein sequence ID" value="AIU44296.1"/>
    <property type="molecule type" value="Genomic_DNA"/>
</dbReference>